<dbReference type="Proteomes" id="UP000622604">
    <property type="component" value="Unassembled WGS sequence"/>
</dbReference>
<feature type="signal peptide" evidence="1">
    <location>
        <begin position="1"/>
        <end position="20"/>
    </location>
</feature>
<proteinExistence type="predicted"/>
<sequence>MKLKIAVCLMLGSLSVNALAATTYHYPKSTNQYGQLDYIFVTATNGSGFCEEKKQTYSKIIAGEMFCGEDESSYNEFDWSSKTWVSKSTGSKNQCYPIFKQITCS</sequence>
<keyword evidence="1" id="KW-0732">Signal</keyword>
<accession>A0A8H9M457</accession>
<reference evidence="2" key="1">
    <citation type="journal article" date="2014" name="Int. J. Syst. Evol. Microbiol.">
        <title>Complete genome sequence of Corynebacterium casei LMG S-19264T (=DSM 44701T), isolated from a smear-ripened cheese.</title>
        <authorList>
            <consortium name="US DOE Joint Genome Institute (JGI-PGF)"/>
            <person name="Walter F."/>
            <person name="Albersmeier A."/>
            <person name="Kalinowski J."/>
            <person name="Ruckert C."/>
        </authorList>
    </citation>
    <scope>NUCLEOTIDE SEQUENCE</scope>
    <source>
        <strain evidence="2">KCTC 32337</strain>
    </source>
</reference>
<evidence type="ECO:0000313" key="3">
    <source>
        <dbReference type="Proteomes" id="UP000622604"/>
    </source>
</evidence>
<gene>
    <name evidence="2" type="ORF">GCM10011274_26400</name>
</gene>
<protein>
    <submittedName>
        <fullName evidence="2">Uncharacterized protein</fullName>
    </submittedName>
</protein>
<organism evidence="2 3">
    <name type="scientific">Paraglaciecola chathamensis</name>
    <dbReference type="NCBI Taxonomy" id="368405"/>
    <lineage>
        <taxon>Bacteria</taxon>
        <taxon>Pseudomonadati</taxon>
        <taxon>Pseudomonadota</taxon>
        <taxon>Gammaproteobacteria</taxon>
        <taxon>Alteromonadales</taxon>
        <taxon>Alteromonadaceae</taxon>
        <taxon>Paraglaciecola</taxon>
    </lineage>
</organism>
<feature type="chain" id="PRO_5034428374" evidence="1">
    <location>
        <begin position="21"/>
        <end position="105"/>
    </location>
</feature>
<dbReference type="EMBL" id="BMZC01000006">
    <property type="protein sequence ID" value="GGZ66565.1"/>
    <property type="molecule type" value="Genomic_DNA"/>
</dbReference>
<dbReference type="RefSeq" id="WP_007991894.1">
    <property type="nucleotide sequence ID" value="NZ_BMZC01000006.1"/>
</dbReference>
<reference evidence="2" key="2">
    <citation type="submission" date="2020-09" db="EMBL/GenBank/DDBJ databases">
        <authorList>
            <person name="Sun Q."/>
            <person name="Kim S."/>
        </authorList>
    </citation>
    <scope>NUCLEOTIDE SEQUENCE</scope>
    <source>
        <strain evidence="2">KCTC 32337</strain>
    </source>
</reference>
<evidence type="ECO:0000256" key="1">
    <source>
        <dbReference type="SAM" id="SignalP"/>
    </source>
</evidence>
<dbReference type="AlphaFoldDB" id="A0A8H9M457"/>
<evidence type="ECO:0000313" key="2">
    <source>
        <dbReference type="EMBL" id="GGZ66565.1"/>
    </source>
</evidence>
<comment type="caution">
    <text evidence="2">The sequence shown here is derived from an EMBL/GenBank/DDBJ whole genome shotgun (WGS) entry which is preliminary data.</text>
</comment>
<name>A0A8H9M457_9ALTE</name>